<keyword evidence="2" id="KW-1133">Transmembrane helix</keyword>
<evidence type="ECO:0000313" key="3">
    <source>
        <dbReference type="EMBL" id="KAJ3179163.1"/>
    </source>
</evidence>
<gene>
    <name evidence="3" type="ORF">HDU87_003121</name>
</gene>
<proteinExistence type="predicted"/>
<dbReference type="SUPFAM" id="SSF53649">
    <property type="entry name" value="Alkaline phosphatase-like"/>
    <property type="match status" value="1"/>
</dbReference>
<dbReference type="Gene3D" id="3.40.720.10">
    <property type="entry name" value="Alkaline Phosphatase, subunit A"/>
    <property type="match status" value="1"/>
</dbReference>
<dbReference type="EMBL" id="JADGJQ010000022">
    <property type="protein sequence ID" value="KAJ3179163.1"/>
    <property type="molecule type" value="Genomic_DNA"/>
</dbReference>
<feature type="region of interest" description="Disordered" evidence="1">
    <location>
        <begin position="1"/>
        <end position="64"/>
    </location>
</feature>
<protein>
    <submittedName>
        <fullName evidence="3">Uncharacterized protein</fullName>
    </submittedName>
</protein>
<evidence type="ECO:0000313" key="4">
    <source>
        <dbReference type="Proteomes" id="UP001212152"/>
    </source>
</evidence>
<feature type="transmembrane region" description="Helical" evidence="2">
    <location>
        <begin position="71"/>
        <end position="93"/>
    </location>
</feature>
<dbReference type="InterPro" id="IPR004245">
    <property type="entry name" value="DUF229"/>
</dbReference>
<accession>A0AAD5XSY0</accession>
<dbReference type="GO" id="GO:0005615">
    <property type="term" value="C:extracellular space"/>
    <property type="evidence" value="ECO:0007669"/>
    <property type="project" value="TreeGrafter"/>
</dbReference>
<evidence type="ECO:0000256" key="1">
    <source>
        <dbReference type="SAM" id="MobiDB-lite"/>
    </source>
</evidence>
<dbReference type="InterPro" id="IPR017850">
    <property type="entry name" value="Alkaline_phosphatase_core_sf"/>
</dbReference>
<dbReference type="PANTHER" id="PTHR10974">
    <property type="entry name" value="FI08016P-RELATED"/>
    <property type="match status" value="1"/>
</dbReference>
<feature type="transmembrane region" description="Helical" evidence="2">
    <location>
        <begin position="171"/>
        <end position="193"/>
    </location>
</feature>
<comment type="caution">
    <text evidence="3">The sequence shown here is derived from an EMBL/GenBank/DDBJ whole genome shotgun (WGS) entry which is preliminary data.</text>
</comment>
<sequence>MPLKGSDSDDGGNDDLARLLSGKHAGKHRRRSRDADDDVNGFPRLRSPRPRDEEEPATPTSRRFQHRRRRGFVLCLRTPTAVVLSSAALWILFYALSLEGGDLVSIVARLGILGAYLFLSIALFVLAVLVAVFAKGIPRKTRGGLLAGLAGTCVALLIYDHDESLYHHGGYNALIFALVVMPSLAVGAAEIAIWKWLGARRAAMCHLFALFVAIFVVSARLSRAAAIWGRGFGGETMQPLARTCKPTKIGLPWVDLLPAGAQNFWAGGLTCAPAAKPFSAEIDADGALRVKCPSNDATYIPLPVTREWPQDWKLVEENYEGKLPQPFNKRVMDAIRRTEPFRIRGDNAPGMLVPRTAEAAIVTCDGVEKLVLRARRSNDTSSRTLRPPEQMTGSRQTKTLDVIVVFLDATSRRHFHRRLGRTVKKLEQANADGRTRLFQFFRYSISGFSTGPNSRAMFTGTSPNNLDTVSPVWEDFARARFVTAITADTCQDWGASYNPRPAFHFDHEMYAPFCHADFFAEDSNPLGNFRGPYAINARCLKGSRVSDLALQYAGSVSSAYPDRNTFVLAWLLEGHEGTGEVLADLDDGLVSLLGSLDWSKTALVIAADHGLHMGLNFAFTRNGAVEHRNPMLAFALPPWLADSEGRGETLKANAHKMVSGLDVYATLRGLGKVVDPTGFDDPDVRKRAQGGKNLMEEIVPPDRLCSDAGVPQWYCECY</sequence>
<dbReference type="AlphaFoldDB" id="A0AAD5XSY0"/>
<reference evidence="3" key="1">
    <citation type="submission" date="2020-05" db="EMBL/GenBank/DDBJ databases">
        <title>Phylogenomic resolution of chytrid fungi.</title>
        <authorList>
            <person name="Stajich J.E."/>
            <person name="Amses K."/>
            <person name="Simmons R."/>
            <person name="Seto K."/>
            <person name="Myers J."/>
            <person name="Bonds A."/>
            <person name="Quandt C.A."/>
            <person name="Barry K."/>
            <person name="Liu P."/>
            <person name="Grigoriev I."/>
            <person name="Longcore J.E."/>
            <person name="James T.Y."/>
        </authorList>
    </citation>
    <scope>NUCLEOTIDE SEQUENCE</scope>
    <source>
        <strain evidence="3">JEL0379</strain>
    </source>
</reference>
<feature type="transmembrane region" description="Helical" evidence="2">
    <location>
        <begin position="205"/>
        <end position="228"/>
    </location>
</feature>
<evidence type="ECO:0000256" key="2">
    <source>
        <dbReference type="SAM" id="Phobius"/>
    </source>
</evidence>
<feature type="transmembrane region" description="Helical" evidence="2">
    <location>
        <begin position="113"/>
        <end position="134"/>
    </location>
</feature>
<feature type="transmembrane region" description="Helical" evidence="2">
    <location>
        <begin position="141"/>
        <end position="159"/>
    </location>
</feature>
<keyword evidence="2" id="KW-0472">Membrane</keyword>
<dbReference type="Proteomes" id="UP001212152">
    <property type="component" value="Unassembled WGS sequence"/>
</dbReference>
<dbReference type="PANTHER" id="PTHR10974:SF1">
    <property type="entry name" value="FI08016P-RELATED"/>
    <property type="match status" value="1"/>
</dbReference>
<organism evidence="3 4">
    <name type="scientific">Geranomyces variabilis</name>
    <dbReference type="NCBI Taxonomy" id="109894"/>
    <lineage>
        <taxon>Eukaryota</taxon>
        <taxon>Fungi</taxon>
        <taxon>Fungi incertae sedis</taxon>
        <taxon>Chytridiomycota</taxon>
        <taxon>Chytridiomycota incertae sedis</taxon>
        <taxon>Chytridiomycetes</taxon>
        <taxon>Spizellomycetales</taxon>
        <taxon>Powellomycetaceae</taxon>
        <taxon>Geranomyces</taxon>
    </lineage>
</organism>
<dbReference type="Pfam" id="PF02995">
    <property type="entry name" value="DUF229"/>
    <property type="match status" value="1"/>
</dbReference>
<keyword evidence="4" id="KW-1185">Reference proteome</keyword>
<keyword evidence="2" id="KW-0812">Transmembrane</keyword>
<name>A0AAD5XSY0_9FUNG</name>